<dbReference type="EMBL" id="JALGRD010000005">
    <property type="protein sequence ID" value="MCJ0973827.1"/>
    <property type="molecule type" value="Genomic_DNA"/>
</dbReference>
<evidence type="ECO:0000313" key="3">
    <source>
        <dbReference type="Proteomes" id="UP001139682"/>
    </source>
</evidence>
<dbReference type="RefSeq" id="WP_243605947.1">
    <property type="nucleotide sequence ID" value="NZ_JALGRD010000005.1"/>
</dbReference>
<keyword evidence="1" id="KW-1133">Transmembrane helix</keyword>
<keyword evidence="1" id="KW-0812">Transmembrane</keyword>
<feature type="transmembrane region" description="Helical" evidence="1">
    <location>
        <begin position="25"/>
        <end position="48"/>
    </location>
</feature>
<dbReference type="Proteomes" id="UP001139682">
    <property type="component" value="Unassembled WGS sequence"/>
</dbReference>
<reference evidence="2" key="1">
    <citation type="submission" date="2022-03" db="EMBL/GenBank/DDBJ databases">
        <title>Pseudomonas marianensis sp. nov., a marine bacterium isolated from deep-sea sediments of the Mariana Trench.</title>
        <authorList>
            <person name="Wei Y."/>
        </authorList>
    </citation>
    <scope>NUCLEOTIDE SEQUENCE</scope>
    <source>
        <strain evidence="2">PS1</strain>
    </source>
</reference>
<accession>A0A9X1W357</accession>
<keyword evidence="1" id="KW-0472">Membrane</keyword>
<keyword evidence="3" id="KW-1185">Reference proteome</keyword>
<sequence>MVTLGFGLVASVANRVPFSNHDRTKLMAMSICADCIIGLSIALAIIIAA</sequence>
<gene>
    <name evidence="2" type="ORF">MST27_10640</name>
</gene>
<evidence type="ECO:0000313" key="2">
    <source>
        <dbReference type="EMBL" id="MCJ0973827.1"/>
    </source>
</evidence>
<comment type="caution">
    <text evidence="2">The sequence shown here is derived from an EMBL/GenBank/DDBJ whole genome shotgun (WGS) entry which is preliminary data.</text>
</comment>
<proteinExistence type="predicted"/>
<name>A0A9X1W357_9GAMM</name>
<dbReference type="AlphaFoldDB" id="A0A9X1W357"/>
<organism evidence="2 3">
    <name type="scientific">Stutzerimonas marianensis</name>
    <dbReference type="NCBI Taxonomy" id="2929513"/>
    <lineage>
        <taxon>Bacteria</taxon>
        <taxon>Pseudomonadati</taxon>
        <taxon>Pseudomonadota</taxon>
        <taxon>Gammaproteobacteria</taxon>
        <taxon>Pseudomonadales</taxon>
        <taxon>Pseudomonadaceae</taxon>
        <taxon>Stutzerimonas</taxon>
    </lineage>
</organism>
<evidence type="ECO:0000256" key="1">
    <source>
        <dbReference type="SAM" id="Phobius"/>
    </source>
</evidence>
<protein>
    <submittedName>
        <fullName evidence="2">Uncharacterized protein</fullName>
    </submittedName>
</protein>